<name>A0A4V6CUJ7_9GAMM</name>
<dbReference type="OrthoDB" id="6179093at2"/>
<evidence type="ECO:0008006" key="5">
    <source>
        <dbReference type="Google" id="ProtNLM"/>
    </source>
</evidence>
<organism evidence="3 4">
    <name type="scientific">Marinobacter panjinensis</name>
    <dbReference type="NCBI Taxonomy" id="2576384"/>
    <lineage>
        <taxon>Bacteria</taxon>
        <taxon>Pseudomonadati</taxon>
        <taxon>Pseudomonadota</taxon>
        <taxon>Gammaproteobacteria</taxon>
        <taxon>Pseudomonadales</taxon>
        <taxon>Marinobacteraceae</taxon>
        <taxon>Marinobacter</taxon>
    </lineage>
</organism>
<dbReference type="AlphaFoldDB" id="A0A4V6CUJ7"/>
<comment type="caution">
    <text evidence="3">The sequence shown here is derived from an EMBL/GenBank/DDBJ whole genome shotgun (WGS) entry which is preliminary data.</text>
</comment>
<keyword evidence="4" id="KW-1185">Reference proteome</keyword>
<dbReference type="PROSITE" id="PS51257">
    <property type="entry name" value="PROKAR_LIPOPROTEIN"/>
    <property type="match status" value="1"/>
</dbReference>
<reference evidence="3 4" key="1">
    <citation type="submission" date="2019-05" db="EMBL/GenBank/DDBJ databases">
        <title>Marinobacter panjinensis sp. nov., a moderately halophilic bacterium isolated from sea tidal flat environment.</title>
        <authorList>
            <person name="Yang W."/>
            <person name="An M."/>
            <person name="He W."/>
            <person name="Luo X."/>
            <person name="Zhu L."/>
            <person name="Chen G."/>
            <person name="Zhang Y."/>
            <person name="Wang Y."/>
        </authorList>
    </citation>
    <scope>NUCLEOTIDE SEQUENCE [LARGE SCALE GENOMIC DNA]</scope>
    <source>
        <strain evidence="3 4">PJ-16</strain>
    </source>
</reference>
<dbReference type="EMBL" id="SZYH01000001">
    <property type="protein sequence ID" value="TKV69595.1"/>
    <property type="molecule type" value="Genomic_DNA"/>
</dbReference>
<dbReference type="Proteomes" id="UP000308488">
    <property type="component" value="Unassembled WGS sequence"/>
</dbReference>
<evidence type="ECO:0000256" key="2">
    <source>
        <dbReference type="SAM" id="SignalP"/>
    </source>
</evidence>
<dbReference type="SUPFAM" id="SSF48452">
    <property type="entry name" value="TPR-like"/>
    <property type="match status" value="1"/>
</dbReference>
<keyword evidence="2" id="KW-0732">Signal</keyword>
<keyword evidence="1" id="KW-0175">Coiled coil</keyword>
<proteinExistence type="predicted"/>
<feature type="signal peptide" evidence="2">
    <location>
        <begin position="1"/>
        <end position="25"/>
    </location>
</feature>
<dbReference type="Gene3D" id="1.25.40.10">
    <property type="entry name" value="Tetratricopeptide repeat domain"/>
    <property type="match status" value="1"/>
</dbReference>
<accession>A0A4V6CUJ7</accession>
<dbReference type="InterPro" id="IPR011990">
    <property type="entry name" value="TPR-like_helical_dom_sf"/>
</dbReference>
<feature type="chain" id="PRO_5020668690" description="Tetratricopeptide repeat protein" evidence="2">
    <location>
        <begin position="26"/>
        <end position="548"/>
    </location>
</feature>
<sequence>MALRLRLIRFTGFMVLALACLPVLASPVGDDKAQLLGGLARFALDSGDPAAALRYTRNLSTEADQLVRARALMVTSNGDNARRLLDQLLAGQYYRGQAALLLADLAASSGEKEAAGKYLETAARLAHGETRQQALYRLAELHREADQTDRAGQVLAAMEPGYWSALGYMNISADYGKRDLNPSRALVALRVALAMSEEDTDSRRSEELRSRLLVRAGHLAHMHEDHDKAISFLEKVPLESYSTPQGLYLHGLALSANGNQRAAMQSWHRAKKYPLAYPGVANAWLGTGRGYDLSGYLGQAGEAYLAANASFESERVTLRKLADQIRDKGAYQALVRDARDSNAEWFLADSRTLTQPRTAYLLRFMEQARAQEAVNRVAELEQISQQLAQREDSLAVFRRAIRERLGPADNSTANGARYNDQIEGLSERIAALSERAMSVAQQEALRGAASTLADLKFSLGKLDQRLAAKDRRLSKLLARTDQAMERVRGIRSRTMRLQGEAEEALDKIALAYVEDQDNRMAFALDRTEQQIAHLYEYLALQNIERGEP</sequence>
<feature type="coiled-coil region" evidence="1">
    <location>
        <begin position="415"/>
        <end position="442"/>
    </location>
</feature>
<evidence type="ECO:0000313" key="4">
    <source>
        <dbReference type="Proteomes" id="UP000308488"/>
    </source>
</evidence>
<evidence type="ECO:0000313" key="3">
    <source>
        <dbReference type="EMBL" id="TKV69595.1"/>
    </source>
</evidence>
<evidence type="ECO:0000256" key="1">
    <source>
        <dbReference type="SAM" id="Coils"/>
    </source>
</evidence>
<gene>
    <name evidence="3" type="ORF">FDP08_03235</name>
</gene>
<protein>
    <recommendedName>
        <fullName evidence="5">Tetratricopeptide repeat protein</fullName>
    </recommendedName>
</protein>